<dbReference type="AlphaFoldDB" id="A0A069P2X3"/>
<dbReference type="Proteomes" id="UP000027439">
    <property type="component" value="Unassembled WGS sequence"/>
</dbReference>
<organism evidence="4 5">
    <name type="scientific">Caballeronia grimmiae</name>
    <dbReference type="NCBI Taxonomy" id="1071679"/>
    <lineage>
        <taxon>Bacteria</taxon>
        <taxon>Pseudomonadati</taxon>
        <taxon>Pseudomonadota</taxon>
        <taxon>Betaproteobacteria</taxon>
        <taxon>Burkholderiales</taxon>
        <taxon>Burkholderiaceae</taxon>
        <taxon>Caballeronia</taxon>
    </lineage>
</organism>
<evidence type="ECO:0000313" key="5">
    <source>
        <dbReference type="Proteomes" id="UP000027439"/>
    </source>
</evidence>
<protein>
    <submittedName>
        <fullName evidence="4">Phasin</fullName>
    </submittedName>
</protein>
<dbReference type="InterPro" id="IPR018968">
    <property type="entry name" value="Phasin"/>
</dbReference>
<proteinExistence type="predicted"/>
<reference evidence="4 5" key="2">
    <citation type="submission" date="2014-03" db="EMBL/GenBank/DDBJ databases">
        <title>Draft Genome Sequences of Four Burkholderia Strains.</title>
        <authorList>
            <person name="Liu X.Y."/>
            <person name="Li C.X."/>
            <person name="Xu J.H."/>
        </authorList>
    </citation>
    <scope>NUCLEOTIDE SEQUENCE [LARGE SCALE GENOMIC DNA]</scope>
    <source>
        <strain evidence="4 5">R27</strain>
    </source>
</reference>
<evidence type="ECO:0000313" key="4">
    <source>
        <dbReference type="EMBL" id="KDR34802.1"/>
    </source>
</evidence>
<evidence type="ECO:0000313" key="3">
    <source>
        <dbReference type="EMBL" id="GGD62539.1"/>
    </source>
</evidence>
<dbReference type="STRING" id="1071679.BG57_04380"/>
<dbReference type="EMBL" id="BMEG01000002">
    <property type="protein sequence ID" value="GGD62539.1"/>
    <property type="molecule type" value="Genomic_DNA"/>
</dbReference>
<dbReference type="EMBL" id="JFHE01000011">
    <property type="protein sequence ID" value="KDR34802.1"/>
    <property type="molecule type" value="Genomic_DNA"/>
</dbReference>
<feature type="region of interest" description="Disordered" evidence="1">
    <location>
        <begin position="175"/>
        <end position="201"/>
    </location>
</feature>
<dbReference type="eggNOG" id="COG5490">
    <property type="taxonomic scope" value="Bacteria"/>
</dbReference>
<feature type="compositionally biased region" description="Low complexity" evidence="1">
    <location>
        <begin position="175"/>
        <end position="193"/>
    </location>
</feature>
<dbReference type="OrthoDB" id="5298576at2"/>
<reference evidence="6" key="3">
    <citation type="journal article" date="2019" name="Int. J. Syst. Evol. Microbiol.">
        <title>The Global Catalogue of Microorganisms (GCM) 10K type strain sequencing project: providing services to taxonomists for standard genome sequencing and annotation.</title>
        <authorList>
            <consortium name="The Broad Institute Genomics Platform"/>
            <consortium name="The Broad Institute Genome Sequencing Center for Infectious Disease"/>
            <person name="Wu L."/>
            <person name="Ma J."/>
        </authorList>
    </citation>
    <scope>NUCLEOTIDE SEQUENCE [LARGE SCALE GENOMIC DNA]</scope>
    <source>
        <strain evidence="6">CGMCC 1.11013</strain>
    </source>
</reference>
<accession>A0A069P2X3</accession>
<gene>
    <name evidence="4" type="ORF">BG57_04380</name>
    <name evidence="3" type="ORF">GCM10010985_15820</name>
</gene>
<dbReference type="RefSeq" id="WP_035964774.1">
    <property type="nucleotide sequence ID" value="NZ_BMEG01000002.1"/>
</dbReference>
<sequence length="201" mass="21073">MESSTSSLAPENLLASQKAGLDVSFGLASRAVEGFEKLIDLNVRTFRTALAEHQEYVTKAFSVRDPKEFFALQNARFQANAESTQAYWQQVADVATGVRGVYLEAAQDQIGKSQRNVQAFVDSIANGAPGSNAVVSAWKQVIDTATQSANSAYEAARAAARQVVEAAQDDAASAANAASTASAATPPAVRAVSTKATSAKK</sequence>
<evidence type="ECO:0000259" key="2">
    <source>
        <dbReference type="Pfam" id="PF09361"/>
    </source>
</evidence>
<dbReference type="Pfam" id="PF09361">
    <property type="entry name" value="Phasin_2"/>
    <property type="match status" value="1"/>
</dbReference>
<evidence type="ECO:0000256" key="1">
    <source>
        <dbReference type="SAM" id="MobiDB-lite"/>
    </source>
</evidence>
<reference evidence="3" key="4">
    <citation type="submission" date="2024-05" db="EMBL/GenBank/DDBJ databases">
        <authorList>
            <person name="Sun Q."/>
            <person name="Zhou Y."/>
        </authorList>
    </citation>
    <scope>NUCLEOTIDE SEQUENCE</scope>
    <source>
        <strain evidence="3">CGMCC 1.11013</strain>
    </source>
</reference>
<name>A0A069P2X3_9BURK</name>
<dbReference type="Proteomes" id="UP000597138">
    <property type="component" value="Unassembled WGS sequence"/>
</dbReference>
<comment type="caution">
    <text evidence="4">The sequence shown here is derived from an EMBL/GenBank/DDBJ whole genome shotgun (WGS) entry which is preliminary data.</text>
</comment>
<reference evidence="3" key="1">
    <citation type="journal article" date="2014" name="Int. J. Syst. Evol. Microbiol.">
        <title>Complete genome of a new Firmicutes species belonging to the dominant human colonic microbiota ('Ruminococcus bicirculans') reveals two chromosomes and a selective capacity to utilize plant glucans.</title>
        <authorList>
            <consortium name="NISC Comparative Sequencing Program"/>
            <person name="Wegmann U."/>
            <person name="Louis P."/>
            <person name="Goesmann A."/>
            <person name="Henrissat B."/>
            <person name="Duncan S.H."/>
            <person name="Flint H.J."/>
        </authorList>
    </citation>
    <scope>NUCLEOTIDE SEQUENCE</scope>
    <source>
        <strain evidence="3">CGMCC 1.11013</strain>
    </source>
</reference>
<dbReference type="InterPro" id="IPR010127">
    <property type="entry name" value="Phasin_subfam-1"/>
</dbReference>
<evidence type="ECO:0000313" key="6">
    <source>
        <dbReference type="Proteomes" id="UP000597138"/>
    </source>
</evidence>
<dbReference type="NCBIfam" id="TIGR01841">
    <property type="entry name" value="phasin"/>
    <property type="match status" value="1"/>
</dbReference>
<feature type="domain" description="Phasin" evidence="2">
    <location>
        <begin position="12"/>
        <end position="110"/>
    </location>
</feature>
<keyword evidence="6" id="KW-1185">Reference proteome</keyword>